<protein>
    <submittedName>
        <fullName evidence="1">Uncharacterized protein</fullName>
    </submittedName>
</protein>
<sequence length="147" mass="15582">MCLLLNSFRCTNHRQSSLRGPLMHSLHHVVPSVGSTVATSASPLSTVLSLPFPSSQLAMLPSSSPSFSASYGPLSLSPENITIKTFTTPLCCPHSAIAACFLRSAALFLLHLLHPVAASFSHPLPLSPPNHHIATLPPPFPSPFSLL</sequence>
<proteinExistence type="predicted"/>
<dbReference type="Proteomes" id="UP000017836">
    <property type="component" value="Unassembled WGS sequence"/>
</dbReference>
<dbReference type="AlphaFoldDB" id="W1PXN2"/>
<accession>W1PXN2</accession>
<evidence type="ECO:0000313" key="1">
    <source>
        <dbReference type="EMBL" id="ERN12180.1"/>
    </source>
</evidence>
<evidence type="ECO:0000313" key="2">
    <source>
        <dbReference type="Proteomes" id="UP000017836"/>
    </source>
</evidence>
<dbReference type="HOGENOM" id="CLU_1770550_0_0_1"/>
<reference evidence="2" key="1">
    <citation type="journal article" date="2013" name="Science">
        <title>The Amborella genome and the evolution of flowering plants.</title>
        <authorList>
            <consortium name="Amborella Genome Project"/>
        </authorList>
    </citation>
    <scope>NUCLEOTIDE SEQUENCE [LARGE SCALE GENOMIC DNA]</scope>
</reference>
<name>W1PXN2_AMBTC</name>
<organism evidence="1 2">
    <name type="scientific">Amborella trichopoda</name>
    <dbReference type="NCBI Taxonomy" id="13333"/>
    <lineage>
        <taxon>Eukaryota</taxon>
        <taxon>Viridiplantae</taxon>
        <taxon>Streptophyta</taxon>
        <taxon>Embryophyta</taxon>
        <taxon>Tracheophyta</taxon>
        <taxon>Spermatophyta</taxon>
        <taxon>Magnoliopsida</taxon>
        <taxon>Amborellales</taxon>
        <taxon>Amborellaceae</taxon>
        <taxon>Amborella</taxon>
    </lineage>
</organism>
<gene>
    <name evidence="1" type="ORF">AMTR_s00034p00107970</name>
</gene>
<keyword evidence="2" id="KW-1185">Reference proteome</keyword>
<dbReference type="Gramene" id="ERN12180">
    <property type="protein sequence ID" value="ERN12180"/>
    <property type="gene ID" value="AMTR_s00034p00107970"/>
</dbReference>
<dbReference type="EMBL" id="KI392616">
    <property type="protein sequence ID" value="ERN12180.1"/>
    <property type="molecule type" value="Genomic_DNA"/>
</dbReference>